<keyword evidence="8" id="KW-0539">Nucleus</keyword>
<evidence type="ECO:0000256" key="3">
    <source>
        <dbReference type="ARBA" id="ARBA00022833"/>
    </source>
</evidence>
<dbReference type="PROSITE" id="PS51030">
    <property type="entry name" value="NUCLEAR_REC_DBD_2"/>
    <property type="match status" value="2"/>
</dbReference>
<keyword evidence="4" id="KW-0805">Transcription regulation</keyword>
<evidence type="ECO:0000256" key="8">
    <source>
        <dbReference type="ARBA" id="ARBA00023242"/>
    </source>
</evidence>
<dbReference type="GO" id="GO:0008270">
    <property type="term" value="F:zinc ion binding"/>
    <property type="evidence" value="ECO:0007669"/>
    <property type="project" value="UniProtKB-KW"/>
</dbReference>
<reference evidence="12" key="1">
    <citation type="submission" date="2017-10" db="EMBL/GenBank/DDBJ databases">
        <title>Rapid genome shrinkage in a self-fertile nematode reveals novel sperm competition proteins.</title>
        <authorList>
            <person name="Yin D."/>
            <person name="Schwarz E.M."/>
            <person name="Thomas C.G."/>
            <person name="Felde R.L."/>
            <person name="Korf I.F."/>
            <person name="Cutter A.D."/>
            <person name="Schartner C.M."/>
            <person name="Ralston E.J."/>
            <person name="Meyer B.J."/>
            <person name="Haag E.S."/>
        </authorList>
    </citation>
    <scope>NUCLEOTIDE SEQUENCE [LARGE SCALE GENOMIC DNA]</scope>
    <source>
        <strain evidence="12">JU1422</strain>
    </source>
</reference>
<keyword evidence="2" id="KW-0863">Zinc-finger</keyword>
<feature type="compositionally biased region" description="Acidic residues" evidence="9">
    <location>
        <begin position="482"/>
        <end position="494"/>
    </location>
</feature>
<keyword evidence="12" id="KW-1185">Reference proteome</keyword>
<evidence type="ECO:0000256" key="6">
    <source>
        <dbReference type="ARBA" id="ARBA00023163"/>
    </source>
</evidence>
<dbReference type="EMBL" id="PDUG01000006">
    <property type="protein sequence ID" value="PIC15773.1"/>
    <property type="molecule type" value="Genomic_DNA"/>
</dbReference>
<evidence type="ECO:0000256" key="9">
    <source>
        <dbReference type="SAM" id="MobiDB-lite"/>
    </source>
</evidence>
<keyword evidence="1" id="KW-0479">Metal-binding</keyword>
<evidence type="ECO:0000256" key="2">
    <source>
        <dbReference type="ARBA" id="ARBA00022771"/>
    </source>
</evidence>
<evidence type="ECO:0000256" key="1">
    <source>
        <dbReference type="ARBA" id="ARBA00022723"/>
    </source>
</evidence>
<comment type="caution">
    <text evidence="11">The sequence shown here is derived from an EMBL/GenBank/DDBJ whole genome shotgun (WGS) entry which is preliminary data.</text>
</comment>
<feature type="domain" description="Nuclear receptor" evidence="10">
    <location>
        <begin position="1"/>
        <end position="68"/>
    </location>
</feature>
<feature type="region of interest" description="Disordered" evidence="9">
    <location>
        <begin position="203"/>
        <end position="283"/>
    </location>
</feature>
<protein>
    <recommendedName>
        <fullName evidence="10">Nuclear receptor domain-containing protein</fullName>
    </recommendedName>
</protein>
<dbReference type="GO" id="GO:0043565">
    <property type="term" value="F:sequence-specific DNA binding"/>
    <property type="evidence" value="ECO:0007669"/>
    <property type="project" value="InterPro"/>
</dbReference>
<dbReference type="Pfam" id="PF00105">
    <property type="entry name" value="zf-C4"/>
    <property type="match status" value="2"/>
</dbReference>
<feature type="domain" description="Nuclear receptor" evidence="10">
    <location>
        <begin position="135"/>
        <end position="204"/>
    </location>
</feature>
<feature type="region of interest" description="Disordered" evidence="9">
    <location>
        <begin position="67"/>
        <end position="115"/>
    </location>
</feature>
<dbReference type="SMART" id="SM00399">
    <property type="entry name" value="ZnF_C4"/>
    <property type="match status" value="1"/>
</dbReference>
<evidence type="ECO:0000256" key="5">
    <source>
        <dbReference type="ARBA" id="ARBA00023125"/>
    </source>
</evidence>
<dbReference type="PANTHER" id="PTHR46011:SF16">
    <property type="entry name" value="NUCLEAR HORMONE RECEPTOR FAMILY MEMBER NHR-66"/>
    <property type="match status" value="1"/>
</dbReference>
<name>A0A2G5SLJ2_9PELO</name>
<evidence type="ECO:0000313" key="12">
    <source>
        <dbReference type="Proteomes" id="UP000230233"/>
    </source>
</evidence>
<keyword evidence="7" id="KW-0675">Receptor</keyword>
<evidence type="ECO:0000313" key="11">
    <source>
        <dbReference type="EMBL" id="PIC15773.1"/>
    </source>
</evidence>
<sequence>MVCYGNRKVVLHRGVITCLKCYDFFRVQHNNKKLLKCCQPKCKATSKCKKCKLARCVELGMKKPEREMEEVEEDSRNQSRAMGSQSMKEKSKSQKKKSNKTKDQMSKKNDKNAQKLEISLPDVDHLPVDQKVEQLMKCLICTEPSPHVKFGYALCRSCSNFYRHSNNKKLLEYCKPKCQDVLKCRKCRLRKCFELGMKLDKKDPEREVEEEVEEGSGNQSGTSGSRSKKTRSKYQKNSPAGNRQEEDSGSDCSETHSSETDSDEDSEAESTGPNDSFIMNSIRENEIREALEIRKARYQPNADKPSKMVRFFDEIEIENRRQGTSGFSEEGVGSTGISDSGGLEASEPKEGPSEKIPNAFGSQNGQVLRDSGSQESHENSEDSSMVNDIELDQPDDQEKQEHLELVQRSSEGQDHQGRNTEQSEKAPRASENLENPFGVSSDDDLRNASETEQIQEAAGGQDGQDEVPGIEENQNVNHEASDIQEDLEADENDGQDGLVEEASRVLEVAKDNQANGIQEGQVAGHIELKLTPVEVGLLIPAGSPECKSPPAEFSSPIRFLQRKNKKDGLKKAGFSFPNESPVPAGFAKPHRTSHPAVVALPNTTSFPARLSSLISA</sequence>
<keyword evidence="3" id="KW-0862">Zinc</keyword>
<dbReference type="SUPFAM" id="SSF57716">
    <property type="entry name" value="Glucocorticoid receptor-like (DNA-binding domain)"/>
    <property type="match status" value="2"/>
</dbReference>
<organism evidence="11 12">
    <name type="scientific">Caenorhabditis nigoni</name>
    <dbReference type="NCBI Taxonomy" id="1611254"/>
    <lineage>
        <taxon>Eukaryota</taxon>
        <taxon>Metazoa</taxon>
        <taxon>Ecdysozoa</taxon>
        <taxon>Nematoda</taxon>
        <taxon>Chromadorea</taxon>
        <taxon>Rhabditida</taxon>
        <taxon>Rhabditina</taxon>
        <taxon>Rhabditomorpha</taxon>
        <taxon>Rhabditoidea</taxon>
        <taxon>Rhabditidae</taxon>
        <taxon>Peloderinae</taxon>
        <taxon>Caenorhabditis</taxon>
    </lineage>
</organism>
<keyword evidence="6" id="KW-0804">Transcription</keyword>
<feature type="region of interest" description="Disordered" evidence="9">
    <location>
        <begin position="317"/>
        <end position="502"/>
    </location>
</feature>
<dbReference type="InterPro" id="IPR001628">
    <property type="entry name" value="Znf_hrmn_rcpt"/>
</dbReference>
<proteinExistence type="predicted"/>
<evidence type="ECO:0000259" key="10">
    <source>
        <dbReference type="PROSITE" id="PS51030"/>
    </source>
</evidence>
<evidence type="ECO:0000256" key="4">
    <source>
        <dbReference type="ARBA" id="ARBA00023015"/>
    </source>
</evidence>
<dbReference type="InterPro" id="IPR013088">
    <property type="entry name" value="Znf_NHR/GATA"/>
</dbReference>
<feature type="compositionally biased region" description="Basic and acidic residues" evidence="9">
    <location>
        <begin position="396"/>
        <end position="428"/>
    </location>
</feature>
<feature type="compositionally biased region" description="Basic and acidic residues" evidence="9">
    <location>
        <begin position="100"/>
        <end position="114"/>
    </location>
</feature>
<dbReference type="Gene3D" id="3.30.50.10">
    <property type="entry name" value="Erythroid Transcription Factor GATA-1, subunit A"/>
    <property type="match status" value="2"/>
</dbReference>
<dbReference type="AlphaFoldDB" id="A0A2G5SLJ2"/>
<keyword evidence="5" id="KW-0238">DNA-binding</keyword>
<accession>A0A2G5SLJ2</accession>
<gene>
    <name evidence="11" type="primary">Cnig_chr_X.g22621</name>
    <name evidence="11" type="ORF">B9Z55_022621</name>
</gene>
<evidence type="ECO:0000256" key="7">
    <source>
        <dbReference type="ARBA" id="ARBA00023170"/>
    </source>
</evidence>
<dbReference type="PANTHER" id="PTHR46011">
    <property type="entry name" value="NUCLEAR HORMONE RECEPTOR FAMILY MEMBER NHR-86-RELATED"/>
    <property type="match status" value="1"/>
</dbReference>
<dbReference type="Proteomes" id="UP000230233">
    <property type="component" value="Chromosome X"/>
</dbReference>
<dbReference type="STRING" id="1611254.A0A2G5SLJ2"/>
<feature type="compositionally biased region" description="Polar residues" evidence="9">
    <location>
        <begin position="360"/>
        <end position="374"/>
    </location>
</feature>
<dbReference type="GO" id="GO:0003700">
    <property type="term" value="F:DNA-binding transcription factor activity"/>
    <property type="evidence" value="ECO:0007669"/>
    <property type="project" value="InterPro"/>
</dbReference>
<feature type="region of interest" description="Disordered" evidence="9">
    <location>
        <begin position="570"/>
        <end position="590"/>
    </location>
</feature>